<dbReference type="PROSITE" id="PS50294">
    <property type="entry name" value="WD_REPEATS_REGION"/>
    <property type="match status" value="1"/>
</dbReference>
<dbReference type="SUPFAM" id="SSF55003">
    <property type="entry name" value="PAP/Archaeal CCA-adding enzyme, C-terminal domain"/>
    <property type="match status" value="1"/>
</dbReference>
<dbReference type="Proteomes" id="UP001206925">
    <property type="component" value="Unassembled WGS sequence"/>
</dbReference>
<organism evidence="11 12">
    <name type="scientific">Ambrosia artemisiifolia</name>
    <name type="common">Common ragweed</name>
    <dbReference type="NCBI Taxonomy" id="4212"/>
    <lineage>
        <taxon>Eukaryota</taxon>
        <taxon>Viridiplantae</taxon>
        <taxon>Streptophyta</taxon>
        <taxon>Embryophyta</taxon>
        <taxon>Tracheophyta</taxon>
        <taxon>Spermatophyta</taxon>
        <taxon>Magnoliopsida</taxon>
        <taxon>eudicotyledons</taxon>
        <taxon>Gunneridae</taxon>
        <taxon>Pentapetalae</taxon>
        <taxon>asterids</taxon>
        <taxon>campanulids</taxon>
        <taxon>Asterales</taxon>
        <taxon>Asteraceae</taxon>
        <taxon>Asteroideae</taxon>
        <taxon>Heliantheae alliance</taxon>
        <taxon>Heliantheae</taxon>
        <taxon>Ambrosia</taxon>
    </lineage>
</organism>
<keyword evidence="5" id="KW-0547">Nucleotide-binding</keyword>
<dbReference type="EMBL" id="JAMZMK010010966">
    <property type="protein sequence ID" value="KAI7729602.1"/>
    <property type="molecule type" value="Genomic_DNA"/>
</dbReference>
<keyword evidence="7" id="KW-0539">Nucleus</keyword>
<accession>A0AAD5BTZ9</accession>
<evidence type="ECO:0000256" key="5">
    <source>
        <dbReference type="ARBA" id="ARBA00022741"/>
    </source>
</evidence>
<dbReference type="PROSITE" id="PS50082">
    <property type="entry name" value="WD_REPEATS_2"/>
    <property type="match status" value="3"/>
</dbReference>
<keyword evidence="2 8" id="KW-0853">WD repeat</keyword>
<dbReference type="GO" id="GO:0005730">
    <property type="term" value="C:nucleolus"/>
    <property type="evidence" value="ECO:0007669"/>
    <property type="project" value="TreeGrafter"/>
</dbReference>
<dbReference type="InterPro" id="IPR011068">
    <property type="entry name" value="NuclTrfase_I-like_C"/>
</dbReference>
<feature type="repeat" description="WD" evidence="8">
    <location>
        <begin position="211"/>
        <end position="240"/>
    </location>
</feature>
<dbReference type="GO" id="GO:0000027">
    <property type="term" value="P:ribosomal large subunit assembly"/>
    <property type="evidence" value="ECO:0007669"/>
    <property type="project" value="TreeGrafter"/>
</dbReference>
<dbReference type="SUPFAM" id="SSF52540">
    <property type="entry name" value="P-loop containing nucleoside triphosphate hydrolases"/>
    <property type="match status" value="1"/>
</dbReference>
<dbReference type="InterPro" id="IPR041569">
    <property type="entry name" value="AAA_lid_3"/>
</dbReference>
<evidence type="ECO:0000256" key="3">
    <source>
        <dbReference type="ARBA" id="ARBA00022679"/>
    </source>
</evidence>
<keyword evidence="3" id="KW-0808">Transferase</keyword>
<dbReference type="SUPFAM" id="SSF50978">
    <property type="entry name" value="WD40 repeat-like"/>
    <property type="match status" value="1"/>
</dbReference>
<comment type="caution">
    <text evidence="11">The sequence shown here is derived from an EMBL/GenBank/DDBJ whole genome shotgun (WGS) entry which is preliminary data.</text>
</comment>
<evidence type="ECO:0000256" key="8">
    <source>
        <dbReference type="PROSITE-ProRule" id="PRU00221"/>
    </source>
</evidence>
<evidence type="ECO:0000256" key="1">
    <source>
        <dbReference type="ARBA" id="ARBA00004123"/>
    </source>
</evidence>
<dbReference type="InterPro" id="IPR015943">
    <property type="entry name" value="WD40/YVTN_repeat-like_dom_sf"/>
</dbReference>
<evidence type="ECO:0000256" key="4">
    <source>
        <dbReference type="ARBA" id="ARBA00022737"/>
    </source>
</evidence>
<keyword evidence="6" id="KW-0067">ATP-binding</keyword>
<evidence type="ECO:0000313" key="12">
    <source>
        <dbReference type="Proteomes" id="UP001206925"/>
    </source>
</evidence>
<dbReference type="GO" id="GO:0016779">
    <property type="term" value="F:nucleotidyltransferase activity"/>
    <property type="evidence" value="ECO:0007669"/>
    <property type="project" value="InterPro"/>
</dbReference>
<evidence type="ECO:0000256" key="6">
    <source>
        <dbReference type="ARBA" id="ARBA00022840"/>
    </source>
</evidence>
<dbReference type="Gene3D" id="2.130.10.10">
    <property type="entry name" value="YVTN repeat-like/Quinoprotein amine dehydrogenase"/>
    <property type="match status" value="1"/>
</dbReference>
<dbReference type="Gene3D" id="1.10.8.60">
    <property type="match status" value="1"/>
</dbReference>
<proteinExistence type="predicted"/>
<keyword evidence="12" id="KW-1185">Reference proteome</keyword>
<dbReference type="PANTHER" id="PTHR19848:SF0">
    <property type="entry name" value="NOTCHLESS PROTEIN HOMOLOG 1"/>
    <property type="match status" value="1"/>
</dbReference>
<dbReference type="PROSITE" id="PS00678">
    <property type="entry name" value="WD_REPEATS_1"/>
    <property type="match status" value="1"/>
</dbReference>
<dbReference type="PANTHER" id="PTHR19848">
    <property type="entry name" value="WD40 REPEAT PROTEIN"/>
    <property type="match status" value="1"/>
</dbReference>
<protein>
    <recommendedName>
        <fullName evidence="10">AAA ATPase AAA+ lid domain-containing protein</fullName>
    </recommendedName>
</protein>
<dbReference type="AlphaFoldDB" id="A0AAD5BTZ9"/>
<dbReference type="InterPro" id="IPR001680">
    <property type="entry name" value="WD40_rpt"/>
</dbReference>
<sequence>MLNLYITINRSVLHLQTNLKMEAEQLNLYNLYRCEEEEEQTGFEDLRLMKYVFSDEESRYSIFKAATRKSPVSKDVDLRALAKYTQGFSGADITKICQWACKYSIRENIEKDIEKEKKRSENPDFMDDDDDDMVNHVYFSPYGQWIASVSFDKSVKLWNGITGKFVAAFRCHVWPVYQISWFADSRLLLSGSKDSTLKVWDVRTQKLKQHLPGHVNEIFTVDWSPNGEKVASGGRDRVLKAHQHCTILNYMFSLSMSVLLVNMLMVDVLMPLTASQNWLNRSRDDDSYSHPGIRQPSKAVDFKRGQQFDIRGTIDEFRHSVGMYAFWVPGMEIYVSRVRRRQIPLYVFSNGRKPAPLSKQPSQHPYEEVSRKRKDNGTCVEQNKCTKRKPSSPQNRDSVSPVIVNHLHGIQESELENGKPSSPHNRDSVSSVLLIIRMGFKKASWKMGSHQAHRIGIQ</sequence>
<feature type="region of interest" description="Disordered" evidence="9">
    <location>
        <begin position="354"/>
        <end position="377"/>
    </location>
</feature>
<dbReference type="SMART" id="SM00320">
    <property type="entry name" value="WD40"/>
    <property type="match status" value="3"/>
</dbReference>
<evidence type="ECO:0000313" key="11">
    <source>
        <dbReference type="EMBL" id="KAI7729602.1"/>
    </source>
</evidence>
<dbReference type="InterPro" id="IPR036322">
    <property type="entry name" value="WD40_repeat_dom_sf"/>
</dbReference>
<evidence type="ECO:0000256" key="2">
    <source>
        <dbReference type="ARBA" id="ARBA00022574"/>
    </source>
</evidence>
<feature type="repeat" description="WD" evidence="8">
    <location>
        <begin position="169"/>
        <end position="210"/>
    </location>
</feature>
<name>A0AAD5BTZ9_AMBAR</name>
<evidence type="ECO:0000256" key="9">
    <source>
        <dbReference type="SAM" id="MobiDB-lite"/>
    </source>
</evidence>
<gene>
    <name evidence="11" type="ORF">M8C21_012044</name>
</gene>
<evidence type="ECO:0000259" key="10">
    <source>
        <dbReference type="Pfam" id="PF17862"/>
    </source>
</evidence>
<comment type="subcellular location">
    <subcellularLocation>
        <location evidence="1">Nucleus</location>
    </subcellularLocation>
</comment>
<dbReference type="InterPro" id="IPR019775">
    <property type="entry name" value="WD40_repeat_CS"/>
</dbReference>
<dbReference type="InterPro" id="IPR027417">
    <property type="entry name" value="P-loop_NTPase"/>
</dbReference>
<dbReference type="GO" id="GO:0005524">
    <property type="term" value="F:ATP binding"/>
    <property type="evidence" value="ECO:0007669"/>
    <property type="project" value="UniProtKB-KW"/>
</dbReference>
<dbReference type="Pfam" id="PF17862">
    <property type="entry name" value="AAA_lid_3"/>
    <property type="match status" value="1"/>
</dbReference>
<keyword evidence="4" id="KW-0677">Repeat</keyword>
<reference evidence="11" key="1">
    <citation type="submission" date="2022-06" db="EMBL/GenBank/DDBJ databases">
        <title>Uncovering the hologenomic basis of an extraordinary plant invasion.</title>
        <authorList>
            <person name="Bieker V.C."/>
            <person name="Martin M.D."/>
            <person name="Gilbert T."/>
            <person name="Hodgins K."/>
            <person name="Battlay P."/>
            <person name="Petersen B."/>
            <person name="Wilson J."/>
        </authorList>
    </citation>
    <scope>NUCLEOTIDE SEQUENCE</scope>
    <source>
        <strain evidence="11">AA19_3_7</strain>
        <tissue evidence="11">Leaf</tissue>
    </source>
</reference>
<feature type="domain" description="AAA ATPase AAA+ lid" evidence="10">
    <location>
        <begin position="75"/>
        <end position="116"/>
    </location>
</feature>
<dbReference type="GO" id="GO:0003723">
    <property type="term" value="F:RNA binding"/>
    <property type="evidence" value="ECO:0007669"/>
    <property type="project" value="InterPro"/>
</dbReference>
<dbReference type="Pfam" id="PF00400">
    <property type="entry name" value="WD40"/>
    <property type="match status" value="3"/>
</dbReference>
<dbReference type="GO" id="GO:0031123">
    <property type="term" value="P:RNA 3'-end processing"/>
    <property type="evidence" value="ECO:0007669"/>
    <property type="project" value="InterPro"/>
</dbReference>
<evidence type="ECO:0000256" key="7">
    <source>
        <dbReference type="ARBA" id="ARBA00023242"/>
    </source>
</evidence>
<feature type="repeat" description="WD" evidence="8">
    <location>
        <begin position="127"/>
        <end position="168"/>
    </location>
</feature>